<dbReference type="EMBL" id="BKCJ011869357">
    <property type="protein sequence ID" value="GFD59796.1"/>
    <property type="molecule type" value="Genomic_DNA"/>
</dbReference>
<accession>A0A699XPK8</accession>
<dbReference type="AlphaFoldDB" id="A0A699XPK8"/>
<proteinExistence type="predicted"/>
<name>A0A699XPK8_TANCI</name>
<reference evidence="2" key="1">
    <citation type="journal article" date="2019" name="Sci. Rep.">
        <title>Draft genome of Tanacetum cinerariifolium, the natural source of mosquito coil.</title>
        <authorList>
            <person name="Yamashiro T."/>
            <person name="Shiraishi A."/>
            <person name="Satake H."/>
            <person name="Nakayama K."/>
        </authorList>
    </citation>
    <scope>NUCLEOTIDE SEQUENCE</scope>
</reference>
<gene>
    <name evidence="2" type="ORF">Tci_931765</name>
</gene>
<feature type="non-terminal residue" evidence="2">
    <location>
        <position position="82"/>
    </location>
</feature>
<comment type="caution">
    <text evidence="2">The sequence shown here is derived from an EMBL/GenBank/DDBJ whole genome shotgun (WGS) entry which is preliminary data.</text>
</comment>
<sequence>GRLPPSRSAPTVWPSAGIRRGRWRSVPAIRDWRCCDAHLRSVARADQHIAVRVRRTAFAPPATQRSIVRHRSHRCDGPDAVA</sequence>
<evidence type="ECO:0000256" key="1">
    <source>
        <dbReference type="SAM" id="MobiDB-lite"/>
    </source>
</evidence>
<feature type="region of interest" description="Disordered" evidence="1">
    <location>
        <begin position="62"/>
        <end position="82"/>
    </location>
</feature>
<feature type="non-terminal residue" evidence="2">
    <location>
        <position position="1"/>
    </location>
</feature>
<evidence type="ECO:0000313" key="2">
    <source>
        <dbReference type="EMBL" id="GFD59796.1"/>
    </source>
</evidence>
<protein>
    <submittedName>
        <fullName evidence="2">Uncharacterized protein</fullName>
    </submittedName>
</protein>
<organism evidence="2">
    <name type="scientific">Tanacetum cinerariifolium</name>
    <name type="common">Dalmatian daisy</name>
    <name type="synonym">Chrysanthemum cinerariifolium</name>
    <dbReference type="NCBI Taxonomy" id="118510"/>
    <lineage>
        <taxon>Eukaryota</taxon>
        <taxon>Viridiplantae</taxon>
        <taxon>Streptophyta</taxon>
        <taxon>Embryophyta</taxon>
        <taxon>Tracheophyta</taxon>
        <taxon>Spermatophyta</taxon>
        <taxon>Magnoliopsida</taxon>
        <taxon>eudicotyledons</taxon>
        <taxon>Gunneridae</taxon>
        <taxon>Pentapetalae</taxon>
        <taxon>asterids</taxon>
        <taxon>campanulids</taxon>
        <taxon>Asterales</taxon>
        <taxon>Asteraceae</taxon>
        <taxon>Asteroideae</taxon>
        <taxon>Anthemideae</taxon>
        <taxon>Anthemidinae</taxon>
        <taxon>Tanacetum</taxon>
    </lineage>
</organism>